<keyword evidence="2" id="KW-1185">Reference proteome</keyword>
<evidence type="ECO:0000313" key="1">
    <source>
        <dbReference type="EMBL" id="CAI6085847.1"/>
    </source>
</evidence>
<dbReference type="SUPFAM" id="SSF52540">
    <property type="entry name" value="P-loop containing nucleoside triphosphate hydrolases"/>
    <property type="match status" value="1"/>
</dbReference>
<evidence type="ECO:0000313" key="2">
    <source>
        <dbReference type="Proteomes" id="UP001160390"/>
    </source>
</evidence>
<protein>
    <recommendedName>
        <fullName evidence="3">NB-ARC domain-containing protein</fullName>
    </recommendedName>
</protein>
<comment type="caution">
    <text evidence="1">The sequence shown here is derived from an EMBL/GenBank/DDBJ whole genome shotgun (WGS) entry which is preliminary data.</text>
</comment>
<dbReference type="AlphaFoldDB" id="A0AA35Q1L4"/>
<dbReference type="Proteomes" id="UP001160390">
    <property type="component" value="Unassembled WGS sequence"/>
</dbReference>
<dbReference type="Gene3D" id="3.40.50.300">
    <property type="entry name" value="P-loop containing nucleotide triphosphate hydrolases"/>
    <property type="match status" value="1"/>
</dbReference>
<evidence type="ECO:0008006" key="3">
    <source>
        <dbReference type="Google" id="ProtNLM"/>
    </source>
</evidence>
<gene>
    <name evidence="1" type="ORF">CCHLO57077_00016076</name>
</gene>
<dbReference type="EMBL" id="CABFNP030000771">
    <property type="protein sequence ID" value="CAI6085847.1"/>
    <property type="molecule type" value="Genomic_DNA"/>
</dbReference>
<dbReference type="InterPro" id="IPR027417">
    <property type="entry name" value="P-loop_NTPase"/>
</dbReference>
<proteinExistence type="predicted"/>
<organism evidence="1 2">
    <name type="scientific">Clonostachys chloroleuca</name>
    <dbReference type="NCBI Taxonomy" id="1926264"/>
    <lineage>
        <taxon>Eukaryota</taxon>
        <taxon>Fungi</taxon>
        <taxon>Dikarya</taxon>
        <taxon>Ascomycota</taxon>
        <taxon>Pezizomycotina</taxon>
        <taxon>Sordariomycetes</taxon>
        <taxon>Hypocreomycetidae</taxon>
        <taxon>Hypocreales</taxon>
        <taxon>Bionectriaceae</taxon>
        <taxon>Clonostachys</taxon>
    </lineage>
</organism>
<sequence>MVEVGGEYMKEREDENRGEVGPEYDLLQIIQLAQGAEEWRFKPTNLPPILRALEEKGYNSAMNLEHSAKNLGPLKEEDTAGHDHVAQLLEITSQKSKDHFFVPFRQNEGFVGREKAVNWLLESIPPSTRPNDCQGTAFEGLRGNRQDADRLGGRLPHCSVFWVLAISITTFENAYRGIGDALQVPGIQDDKVDIKALVKRALNHESRCEWLLIIDNLDDIELVADLVDFFSSSPKGSILFTTRNHTVTTRLDIAPGRVERVGEMSRDEALEMLKRNTKESQWRDTANTSKLLDFLADLTLAIRQASAYIWQNDITIVKYLSYCQSSDKKKS</sequence>
<reference evidence="1" key="1">
    <citation type="submission" date="2023-01" db="EMBL/GenBank/DDBJ databases">
        <authorList>
            <person name="Piombo E."/>
        </authorList>
    </citation>
    <scope>NUCLEOTIDE SEQUENCE</scope>
</reference>
<name>A0AA35Q1L4_9HYPO</name>
<accession>A0AA35Q1L4</accession>